<accession>A0ABR2C612</accession>
<gene>
    <name evidence="2" type="ORF">V6N12_057531</name>
</gene>
<evidence type="ECO:0000313" key="2">
    <source>
        <dbReference type="EMBL" id="KAK8514633.1"/>
    </source>
</evidence>
<dbReference type="EMBL" id="JBBPBM010000066">
    <property type="protein sequence ID" value="KAK8514633.1"/>
    <property type="molecule type" value="Genomic_DNA"/>
</dbReference>
<evidence type="ECO:0000313" key="3">
    <source>
        <dbReference type="Proteomes" id="UP001472677"/>
    </source>
</evidence>
<keyword evidence="3" id="KW-1185">Reference proteome</keyword>
<feature type="region of interest" description="Disordered" evidence="1">
    <location>
        <begin position="29"/>
        <end position="50"/>
    </location>
</feature>
<protein>
    <submittedName>
        <fullName evidence="2">Uncharacterized protein</fullName>
    </submittedName>
</protein>
<organism evidence="2 3">
    <name type="scientific">Hibiscus sabdariffa</name>
    <name type="common">roselle</name>
    <dbReference type="NCBI Taxonomy" id="183260"/>
    <lineage>
        <taxon>Eukaryota</taxon>
        <taxon>Viridiplantae</taxon>
        <taxon>Streptophyta</taxon>
        <taxon>Embryophyta</taxon>
        <taxon>Tracheophyta</taxon>
        <taxon>Spermatophyta</taxon>
        <taxon>Magnoliopsida</taxon>
        <taxon>eudicotyledons</taxon>
        <taxon>Gunneridae</taxon>
        <taxon>Pentapetalae</taxon>
        <taxon>rosids</taxon>
        <taxon>malvids</taxon>
        <taxon>Malvales</taxon>
        <taxon>Malvaceae</taxon>
        <taxon>Malvoideae</taxon>
        <taxon>Hibiscus</taxon>
    </lineage>
</organism>
<sequence>MEIGGEIFVLSISELGFKDDSVLTLEKRVKKGREDRDIPEDSDSVSDAISSEKGVVVEDRCNSGTEVDVINAMCTERDYDDCFLRENNACGSRGIEEEWMGGNSKDTTAGRGIQSVEEFKDNREESPMSARNGVGLGVDQIRETQRTWADRVKTIGEVPLISTGETIEAQIRVGAENPACGRKNDVNVVVDLSLRACQRM</sequence>
<comment type="caution">
    <text evidence="2">The sequence shown here is derived from an EMBL/GenBank/DDBJ whole genome shotgun (WGS) entry which is preliminary data.</text>
</comment>
<dbReference type="Proteomes" id="UP001472677">
    <property type="component" value="Unassembled WGS sequence"/>
</dbReference>
<reference evidence="2 3" key="1">
    <citation type="journal article" date="2024" name="G3 (Bethesda)">
        <title>Genome assembly of Hibiscus sabdariffa L. provides insights into metabolisms of medicinal natural products.</title>
        <authorList>
            <person name="Kim T."/>
        </authorList>
    </citation>
    <scope>NUCLEOTIDE SEQUENCE [LARGE SCALE GENOMIC DNA]</scope>
    <source>
        <strain evidence="2">TK-2024</strain>
        <tissue evidence="2">Old leaves</tissue>
    </source>
</reference>
<name>A0ABR2C612_9ROSI</name>
<evidence type="ECO:0000256" key="1">
    <source>
        <dbReference type="SAM" id="MobiDB-lite"/>
    </source>
</evidence>
<proteinExistence type="predicted"/>